<dbReference type="Gene3D" id="1.10.132.60">
    <property type="entry name" value="DNA polymerase family B, C-terminal domain"/>
    <property type="match status" value="1"/>
</dbReference>
<evidence type="ECO:0000256" key="14">
    <source>
        <dbReference type="SAM" id="MobiDB-lite"/>
    </source>
</evidence>
<dbReference type="SMART" id="SM00486">
    <property type="entry name" value="POLBc"/>
    <property type="match status" value="1"/>
</dbReference>
<evidence type="ECO:0000256" key="8">
    <source>
        <dbReference type="ARBA" id="ARBA00022932"/>
    </source>
</evidence>
<dbReference type="InterPro" id="IPR006134">
    <property type="entry name" value="DNA-dir_DNA_pol_B_multi_dom"/>
</dbReference>
<dbReference type="GO" id="GO:0051536">
    <property type="term" value="F:iron-sulfur cluster binding"/>
    <property type="evidence" value="ECO:0007669"/>
    <property type="project" value="UniProtKB-KW"/>
</dbReference>
<dbReference type="InterPro" id="IPR017964">
    <property type="entry name" value="DNA-dir_DNA_pol_B_CS"/>
</dbReference>
<dbReference type="EMBL" id="UZAJ01001312">
    <property type="protein sequence ID" value="VDO32604.1"/>
    <property type="molecule type" value="Genomic_DNA"/>
</dbReference>
<dbReference type="WBParaSite" id="OFLC_0000232401-mRNA-1">
    <property type="protein sequence ID" value="OFLC_0000232401-mRNA-1"/>
    <property type="gene ID" value="OFLC_0000232401"/>
</dbReference>
<dbReference type="Gene3D" id="1.10.287.690">
    <property type="entry name" value="Helix hairpin bin"/>
    <property type="match status" value="1"/>
</dbReference>
<comment type="catalytic activity">
    <reaction evidence="12 13">
        <text>DNA(n) + a 2'-deoxyribonucleoside 5'-triphosphate = DNA(n+1) + diphosphate</text>
        <dbReference type="Rhea" id="RHEA:22508"/>
        <dbReference type="Rhea" id="RHEA-COMP:17339"/>
        <dbReference type="Rhea" id="RHEA-COMP:17340"/>
        <dbReference type="ChEBI" id="CHEBI:33019"/>
        <dbReference type="ChEBI" id="CHEBI:61560"/>
        <dbReference type="ChEBI" id="CHEBI:173112"/>
        <dbReference type="EC" id="2.7.7.7"/>
    </reaction>
</comment>
<dbReference type="PROSITE" id="PS00116">
    <property type="entry name" value="DNA_POLYMERASE_B"/>
    <property type="match status" value="1"/>
</dbReference>
<evidence type="ECO:0000256" key="11">
    <source>
        <dbReference type="ARBA" id="ARBA00023204"/>
    </source>
</evidence>
<keyword evidence="8 13" id="KW-0239">DNA-directed DNA polymerase</keyword>
<dbReference type="GO" id="GO:0016035">
    <property type="term" value="C:zeta DNA polymerase complex"/>
    <property type="evidence" value="ECO:0007669"/>
    <property type="project" value="InterPro"/>
</dbReference>
<feature type="domain" description="DNA-directed DNA polymerase family B exonuclease" evidence="16">
    <location>
        <begin position="64"/>
        <end position="177"/>
    </location>
</feature>
<comment type="cofactor">
    <cofactor evidence="1">
        <name>[4Fe-4S] cluster</name>
        <dbReference type="ChEBI" id="CHEBI:49883"/>
    </cofactor>
</comment>
<dbReference type="GO" id="GO:0005634">
    <property type="term" value="C:nucleus"/>
    <property type="evidence" value="ECO:0007669"/>
    <property type="project" value="TreeGrafter"/>
</dbReference>
<keyword evidence="7" id="KW-0862">Zinc</keyword>
<sequence length="634" mass="71768">MSQIYDLKQPSSTDNGESIESMSQPGKEAAAEQFFTESSTEKSFINYGNIEEKLEQTVVAPSVTPFTSEAEEADIHHLCVMSMEILALSSRGMPVPDPQHDQILGIFYTISTDVCMQDEINNVDGVLLNMDDALIKQKEFYTFVASEIDLFDTFVGVVRRYDPDIVIGYNAQRYSWEINDYYRPGQQKKSYWIKELDPTPKGRILINVWRILRHEVALRNYTISNVVNSVLKQRFPRYTFPTLSNWILSGESDLIILVLKHMKLYCKLSLLILLRLDFFTKTSEMARLYGIQFNEVLIRGSQFRVESMLLRLARREKYVAPSISPAQRGAMCSPETLPLTMEPESGFYRDPVIVLDFQSLYPSIIIAYNYCFTTCLGKVSHIENICSANRIIEFGGLEYNCPIDDIASMLATKGLHISPTGAIFCRRTVRKGLMPVMLEEILNTRVMVKKAAKDSKKDRRLSRILEARQMALKLIANVTYGYSAANFSGRMPCVEVADAIVGKGRETLEQAIKLVDKGAYGNSRVIYGDTDSMFVVCPGATRAEAFDIGKRIADDVTKINPNPVKLKLEKIMHPLILESKKRYVGMSYESINDVEGIFDAKGIETVRRDTCPLVSKVISSFLKISENFLLSSFR</sequence>
<evidence type="ECO:0000256" key="4">
    <source>
        <dbReference type="ARBA" id="ARBA00022695"/>
    </source>
</evidence>
<dbReference type="InterPro" id="IPR043502">
    <property type="entry name" value="DNA/RNA_pol_sf"/>
</dbReference>
<keyword evidence="9" id="KW-0408">Iron</keyword>
<dbReference type="Pfam" id="PF00136">
    <property type="entry name" value="DNA_pol_B"/>
    <property type="match status" value="1"/>
</dbReference>
<dbReference type="STRING" id="387005.A0A183H4B5"/>
<keyword evidence="6" id="KW-0227">DNA damage</keyword>
<protein>
    <recommendedName>
        <fullName evidence="13">DNA polymerase</fullName>
        <ecNumber evidence="13">2.7.7.7</ecNumber>
    </recommendedName>
</protein>
<dbReference type="Gene3D" id="3.90.1600.10">
    <property type="entry name" value="Palm domain of DNA polymerase"/>
    <property type="match status" value="1"/>
</dbReference>
<evidence type="ECO:0000256" key="7">
    <source>
        <dbReference type="ARBA" id="ARBA00022833"/>
    </source>
</evidence>
<evidence type="ECO:0000256" key="10">
    <source>
        <dbReference type="ARBA" id="ARBA00023014"/>
    </source>
</evidence>
<keyword evidence="11" id="KW-0234">DNA repair</keyword>
<dbReference type="GO" id="GO:0006260">
    <property type="term" value="P:DNA replication"/>
    <property type="evidence" value="ECO:0007669"/>
    <property type="project" value="UniProtKB-KW"/>
</dbReference>
<keyword evidence="3 13" id="KW-0808">Transferase</keyword>
<dbReference type="InterPro" id="IPR006172">
    <property type="entry name" value="DNA-dir_DNA_pol_B"/>
</dbReference>
<dbReference type="Pfam" id="PF03104">
    <property type="entry name" value="DNA_pol_B_exo1"/>
    <property type="match status" value="1"/>
</dbReference>
<dbReference type="GO" id="GO:0046872">
    <property type="term" value="F:metal ion binding"/>
    <property type="evidence" value="ECO:0007669"/>
    <property type="project" value="UniProtKB-KW"/>
</dbReference>
<evidence type="ECO:0000256" key="1">
    <source>
        <dbReference type="ARBA" id="ARBA00001966"/>
    </source>
</evidence>
<dbReference type="GO" id="GO:0003677">
    <property type="term" value="F:DNA binding"/>
    <property type="evidence" value="ECO:0007669"/>
    <property type="project" value="UniProtKB-KW"/>
</dbReference>
<dbReference type="CDD" id="cd05778">
    <property type="entry name" value="DNA_polB_zeta_exo"/>
    <property type="match status" value="1"/>
</dbReference>
<dbReference type="GO" id="GO:0042276">
    <property type="term" value="P:error-prone translesion synthesis"/>
    <property type="evidence" value="ECO:0007669"/>
    <property type="project" value="TreeGrafter"/>
</dbReference>
<dbReference type="PANTHER" id="PTHR45812:SF1">
    <property type="entry name" value="DNA POLYMERASE ZETA CATALYTIC SUBUNIT"/>
    <property type="match status" value="1"/>
</dbReference>
<reference evidence="19" key="1">
    <citation type="submission" date="2016-06" db="UniProtKB">
        <authorList>
            <consortium name="WormBaseParasite"/>
        </authorList>
    </citation>
    <scope>IDENTIFICATION</scope>
</reference>
<evidence type="ECO:0000256" key="13">
    <source>
        <dbReference type="RuleBase" id="RU000442"/>
    </source>
</evidence>
<evidence type="ECO:0000256" key="12">
    <source>
        <dbReference type="ARBA" id="ARBA00049244"/>
    </source>
</evidence>
<reference evidence="17 18" key="2">
    <citation type="submission" date="2018-11" db="EMBL/GenBank/DDBJ databases">
        <authorList>
            <consortium name="Pathogen Informatics"/>
        </authorList>
    </citation>
    <scope>NUCLEOTIDE SEQUENCE [LARGE SCALE GENOMIC DNA]</scope>
</reference>
<dbReference type="FunFam" id="1.10.287.690:FF:000002">
    <property type="entry name" value="DNA polymerase zeta"/>
    <property type="match status" value="1"/>
</dbReference>
<dbReference type="InterPro" id="IPR036397">
    <property type="entry name" value="RNaseH_sf"/>
</dbReference>
<evidence type="ECO:0000256" key="6">
    <source>
        <dbReference type="ARBA" id="ARBA00022763"/>
    </source>
</evidence>
<evidence type="ECO:0000313" key="18">
    <source>
        <dbReference type="Proteomes" id="UP000267606"/>
    </source>
</evidence>
<keyword evidence="4 13" id="KW-0548">Nucleotidyltransferase</keyword>
<dbReference type="SUPFAM" id="SSF56672">
    <property type="entry name" value="DNA/RNA polymerases"/>
    <property type="match status" value="1"/>
</dbReference>
<organism evidence="19">
    <name type="scientific">Onchocerca flexuosa</name>
    <dbReference type="NCBI Taxonomy" id="387005"/>
    <lineage>
        <taxon>Eukaryota</taxon>
        <taxon>Metazoa</taxon>
        <taxon>Ecdysozoa</taxon>
        <taxon>Nematoda</taxon>
        <taxon>Chromadorea</taxon>
        <taxon>Rhabditida</taxon>
        <taxon>Spirurina</taxon>
        <taxon>Spiruromorpha</taxon>
        <taxon>Filarioidea</taxon>
        <taxon>Onchocercidae</taxon>
        <taxon>Onchocerca</taxon>
    </lineage>
</organism>
<keyword evidence="18" id="KW-1185">Reference proteome</keyword>
<dbReference type="InterPro" id="IPR006133">
    <property type="entry name" value="DNA-dir_DNA_pol_B_exonuc"/>
</dbReference>
<dbReference type="EC" id="2.7.7.7" evidence="13"/>
<dbReference type="Proteomes" id="UP000267606">
    <property type="component" value="Unassembled WGS sequence"/>
</dbReference>
<feature type="region of interest" description="Disordered" evidence="14">
    <location>
        <begin position="1"/>
        <end position="31"/>
    </location>
</feature>
<gene>
    <name evidence="17" type="ORF">OFLC_LOCUS2325</name>
</gene>
<feature type="domain" description="DNA-directed DNA polymerase family B multifunctional" evidence="15">
    <location>
        <begin position="291"/>
        <end position="623"/>
    </location>
</feature>
<dbReference type="Gene3D" id="3.30.420.10">
    <property type="entry name" value="Ribonuclease H-like superfamily/Ribonuclease H"/>
    <property type="match status" value="2"/>
</dbReference>
<keyword evidence="13" id="KW-0238">DNA-binding</keyword>
<keyword evidence="5" id="KW-0479">Metal-binding</keyword>
<evidence type="ECO:0000256" key="3">
    <source>
        <dbReference type="ARBA" id="ARBA00022679"/>
    </source>
</evidence>
<evidence type="ECO:0000256" key="9">
    <source>
        <dbReference type="ARBA" id="ARBA00023004"/>
    </source>
</evidence>
<dbReference type="InterPro" id="IPR042087">
    <property type="entry name" value="DNA_pol_B_thumb"/>
</dbReference>
<keyword evidence="13" id="KW-0235">DNA replication</keyword>
<dbReference type="GO" id="GO:0000724">
    <property type="term" value="P:double-strand break repair via homologous recombination"/>
    <property type="evidence" value="ECO:0007669"/>
    <property type="project" value="TreeGrafter"/>
</dbReference>
<dbReference type="SUPFAM" id="SSF53098">
    <property type="entry name" value="Ribonuclease H-like"/>
    <property type="match status" value="1"/>
</dbReference>
<evidence type="ECO:0000259" key="15">
    <source>
        <dbReference type="Pfam" id="PF00136"/>
    </source>
</evidence>
<evidence type="ECO:0000259" key="16">
    <source>
        <dbReference type="Pfam" id="PF03104"/>
    </source>
</evidence>
<evidence type="ECO:0000256" key="5">
    <source>
        <dbReference type="ARBA" id="ARBA00022723"/>
    </source>
</evidence>
<comment type="similarity">
    <text evidence="2 13">Belongs to the DNA polymerase type-B family.</text>
</comment>
<evidence type="ECO:0000313" key="19">
    <source>
        <dbReference type="WBParaSite" id="OFLC_0000232401-mRNA-1"/>
    </source>
</evidence>
<feature type="compositionally biased region" description="Polar residues" evidence="14">
    <location>
        <begin position="1"/>
        <end position="24"/>
    </location>
</feature>
<evidence type="ECO:0000313" key="17">
    <source>
        <dbReference type="EMBL" id="VDO32604.1"/>
    </source>
</evidence>
<dbReference type="InterPro" id="IPR030559">
    <property type="entry name" value="PolZ_Rev3"/>
</dbReference>
<keyword evidence="10" id="KW-0411">Iron-sulfur</keyword>
<evidence type="ECO:0000256" key="2">
    <source>
        <dbReference type="ARBA" id="ARBA00005755"/>
    </source>
</evidence>
<accession>A0A183H4B5</accession>
<dbReference type="InterPro" id="IPR012337">
    <property type="entry name" value="RNaseH-like_sf"/>
</dbReference>
<dbReference type="AlphaFoldDB" id="A0A183H4B5"/>
<name>A0A183H4B5_9BILA</name>
<dbReference type="GO" id="GO:0003887">
    <property type="term" value="F:DNA-directed DNA polymerase activity"/>
    <property type="evidence" value="ECO:0007669"/>
    <property type="project" value="UniProtKB-KW"/>
</dbReference>
<dbReference type="PANTHER" id="PTHR45812">
    <property type="entry name" value="DNA POLYMERASE ZETA CATALYTIC SUBUNIT"/>
    <property type="match status" value="1"/>
</dbReference>
<dbReference type="PRINTS" id="PR00106">
    <property type="entry name" value="DNAPOLB"/>
</dbReference>
<dbReference type="GO" id="GO:0000166">
    <property type="term" value="F:nucleotide binding"/>
    <property type="evidence" value="ECO:0007669"/>
    <property type="project" value="InterPro"/>
</dbReference>
<dbReference type="InterPro" id="IPR023211">
    <property type="entry name" value="DNA_pol_palm_dom_sf"/>
</dbReference>
<proteinExistence type="inferred from homology"/>